<name>K9UMK3_CHAP6</name>
<evidence type="ECO:0000313" key="3">
    <source>
        <dbReference type="Proteomes" id="UP000010366"/>
    </source>
</evidence>
<evidence type="ECO:0000259" key="1">
    <source>
        <dbReference type="Pfam" id="PF13524"/>
    </source>
</evidence>
<dbReference type="EMBL" id="CP003600">
    <property type="protein sequence ID" value="AFY96317.1"/>
    <property type="molecule type" value="Genomic_DNA"/>
</dbReference>
<gene>
    <name evidence="2" type="ORF">Cha6605_5431</name>
</gene>
<reference evidence="2 3" key="1">
    <citation type="submission" date="2012-05" db="EMBL/GenBank/DDBJ databases">
        <title>Finished chromosome of genome of Chamaesiphon sp. PCC 6605.</title>
        <authorList>
            <consortium name="US DOE Joint Genome Institute"/>
            <person name="Gugger M."/>
            <person name="Coursin T."/>
            <person name="Rippka R."/>
            <person name="Tandeau De Marsac N."/>
            <person name="Huntemann M."/>
            <person name="Wei C.-L."/>
            <person name="Han J."/>
            <person name="Detter J.C."/>
            <person name="Han C."/>
            <person name="Tapia R."/>
            <person name="Chen A."/>
            <person name="Kyrpides N."/>
            <person name="Mavromatis K."/>
            <person name="Markowitz V."/>
            <person name="Szeto E."/>
            <person name="Ivanova N."/>
            <person name="Pagani I."/>
            <person name="Pati A."/>
            <person name="Goodwin L."/>
            <person name="Nordberg H.P."/>
            <person name="Cantor M.N."/>
            <person name="Hua S.X."/>
            <person name="Woyke T."/>
            <person name="Kerfeld C.A."/>
        </authorList>
    </citation>
    <scope>NUCLEOTIDE SEQUENCE [LARGE SCALE GENOMIC DNA]</scope>
    <source>
        <strain evidence="3">ATCC 27169 / PCC 6605</strain>
    </source>
</reference>
<dbReference type="KEGG" id="cmp:Cha6605_5431"/>
<dbReference type="eggNOG" id="COG4641">
    <property type="taxonomic scope" value="Bacteria"/>
</dbReference>
<dbReference type="InterPro" id="IPR055259">
    <property type="entry name" value="YkvP/CgeB_Glyco_trans-like"/>
</dbReference>
<dbReference type="AlphaFoldDB" id="K9UMK3"/>
<dbReference type="Pfam" id="PF13524">
    <property type="entry name" value="Glyco_trans_1_2"/>
    <property type="match status" value="1"/>
</dbReference>
<feature type="domain" description="Spore protein YkvP/CgeB glycosyl transferase-like" evidence="1">
    <location>
        <begin position="238"/>
        <end position="352"/>
    </location>
</feature>
<proteinExistence type="predicted"/>
<dbReference type="Proteomes" id="UP000010366">
    <property type="component" value="Chromosome"/>
</dbReference>
<protein>
    <recommendedName>
        <fullName evidence="1">Spore protein YkvP/CgeB glycosyl transferase-like domain-containing protein</fullName>
    </recommendedName>
</protein>
<dbReference type="RefSeq" id="WP_015162400.1">
    <property type="nucleotide sequence ID" value="NC_019697.1"/>
</dbReference>
<organism evidence="2 3">
    <name type="scientific">Chamaesiphon minutus (strain ATCC 27169 / PCC 6605)</name>
    <dbReference type="NCBI Taxonomy" id="1173020"/>
    <lineage>
        <taxon>Bacteria</taxon>
        <taxon>Bacillati</taxon>
        <taxon>Cyanobacteriota</taxon>
        <taxon>Cyanophyceae</taxon>
        <taxon>Gomontiellales</taxon>
        <taxon>Chamaesiphonaceae</taxon>
        <taxon>Chamaesiphon</taxon>
    </lineage>
</organism>
<keyword evidence="3" id="KW-1185">Reference proteome</keyword>
<dbReference type="HOGENOM" id="CLU_717027_0_0_3"/>
<evidence type="ECO:0000313" key="2">
    <source>
        <dbReference type="EMBL" id="AFY96317.1"/>
    </source>
</evidence>
<accession>K9UMK3</accession>
<dbReference type="STRING" id="1173020.Cha6605_5431"/>
<dbReference type="OrthoDB" id="429264at2"/>
<sequence>MPNSIEHSTDKRSARILVVSSRGFNLAAASCGCYEFEDLICDVDDADLFAPVNTHNLMRKIYRLTKYIGRSDRLAAKITPYPKEFVIDSEYDLLLVIVHTAWDMQLINLIQGWQEKCRYKACLLSEFHGTGLNDWRLLQEPFHNFDIIFSCMYLCNDKLSKAIDRPVIYLPGGADTLKFCPYPNPPGRLIDVIALGRRPPEVHRSLLEQAQKSNFFYYYDTVKKQALEIDNPREHRMMLASLMKRTRFSINYFAKFNEPVFTQNSQEIGFRYFEGAAAGTIMLGMPPANEMFPKYFDWEDVVIEVPADSQDIIAKIAELDAEPGKLAAMRRRNVANSLLKHDWVYRWQTILAAFNLTPRPATIDREQRLQELATEVERSAVEI</sequence>